<gene>
    <name evidence="2" type="ORF">SAMN02745120_2063</name>
</gene>
<accession>A0A1T5C715</accession>
<sequence length="439" mass="49686">MYENKVNYDLEINTEDNKKLILSKDKCDKYDYLIAVACGAIGGMVDIFLVGSPKDSVLTKWTDEQVDNSVKGFAKMVGWSPREGNESNVASAIGFLEKKFNVNYDQRHSGDVNNLFNMSTKNHHMMSLSHSPDIVGLFFSILNQFTSTSSFIADGKLITISTDNQFELRGNNFISKLFCGIANWFGHLMSDISGSSGSRGNNGRGSGIVIPFYELFGFCKFGKFNVGKDKQDLATIATRAFQEGYDFRFGISLAIPVVITDLSIRLIWSLRRYFQYGKPLNECIPSKKHADLRVMLLFGNGTLCVMDGIDAGVRSGGNFLLFFMRLNLIAWFRFITLVLKEMCIRLGINDSLLINIESYKKINEVLLIYLSDIEKIDIDLFKKETQEYNKLVKTYLNAKSDEELNILLLDTFEKLGIKKAWEGDFDEHMSNKEGTLVFE</sequence>
<dbReference type="Proteomes" id="UP000243406">
    <property type="component" value="Unassembled WGS sequence"/>
</dbReference>
<keyword evidence="3" id="KW-1185">Reference proteome</keyword>
<dbReference type="RefSeq" id="WP_079589855.1">
    <property type="nucleotide sequence ID" value="NZ_FUYN01000004.1"/>
</dbReference>
<name>A0A1T5C715_9FIRM</name>
<dbReference type="EMBL" id="FUYN01000004">
    <property type="protein sequence ID" value="SKB55207.1"/>
    <property type="molecule type" value="Genomic_DNA"/>
</dbReference>
<feature type="transmembrane region" description="Helical" evidence="1">
    <location>
        <begin position="32"/>
        <end position="51"/>
    </location>
</feature>
<protein>
    <submittedName>
        <fullName evidence="2">Uncharacterized protein</fullName>
    </submittedName>
</protein>
<evidence type="ECO:0000313" key="3">
    <source>
        <dbReference type="Proteomes" id="UP000243406"/>
    </source>
</evidence>
<keyword evidence="1" id="KW-0472">Membrane</keyword>
<evidence type="ECO:0000313" key="2">
    <source>
        <dbReference type="EMBL" id="SKB55207.1"/>
    </source>
</evidence>
<proteinExistence type="predicted"/>
<dbReference type="OrthoDB" id="1692525at2"/>
<reference evidence="3" key="1">
    <citation type="submission" date="2017-02" db="EMBL/GenBank/DDBJ databases">
        <authorList>
            <person name="Varghese N."/>
            <person name="Submissions S."/>
        </authorList>
    </citation>
    <scope>NUCLEOTIDE SEQUENCE [LARGE SCALE GENOMIC DNA]</scope>
    <source>
        <strain evidence="3">ATCC 35199</strain>
    </source>
</reference>
<dbReference type="AlphaFoldDB" id="A0A1T5C715"/>
<organism evidence="2 3">
    <name type="scientific">Acetoanaerobium noterae</name>
    <dbReference type="NCBI Taxonomy" id="745369"/>
    <lineage>
        <taxon>Bacteria</taxon>
        <taxon>Bacillati</taxon>
        <taxon>Bacillota</taxon>
        <taxon>Clostridia</taxon>
        <taxon>Peptostreptococcales</taxon>
        <taxon>Filifactoraceae</taxon>
        <taxon>Acetoanaerobium</taxon>
    </lineage>
</organism>
<keyword evidence="1" id="KW-0812">Transmembrane</keyword>
<keyword evidence="1" id="KW-1133">Transmembrane helix</keyword>
<evidence type="ECO:0000256" key="1">
    <source>
        <dbReference type="SAM" id="Phobius"/>
    </source>
</evidence>